<dbReference type="EMBL" id="KI913138">
    <property type="protein sequence ID" value="ETV75959.1"/>
    <property type="molecule type" value="Genomic_DNA"/>
</dbReference>
<sequence length="125" mass="13914">MPCLRASRLFCCRRMALRTGSSFLKLTTPGIYMYVDQKKSSASRNHHHTHGRRRVGMDGDGGHDFKVWRNVPPVFAGVVVVVIRATTLRYELDPSSLGGRLGRGGCGRGGRREHVRWELGLAHSA</sequence>
<protein>
    <submittedName>
        <fullName evidence="1">Uncharacterized protein</fullName>
    </submittedName>
</protein>
<organism evidence="1">
    <name type="scientific">Aphanomyces astaci</name>
    <name type="common">Crayfish plague agent</name>
    <dbReference type="NCBI Taxonomy" id="112090"/>
    <lineage>
        <taxon>Eukaryota</taxon>
        <taxon>Sar</taxon>
        <taxon>Stramenopiles</taxon>
        <taxon>Oomycota</taxon>
        <taxon>Saprolegniomycetes</taxon>
        <taxon>Saprolegniales</taxon>
        <taxon>Verrucalvaceae</taxon>
        <taxon>Aphanomyces</taxon>
    </lineage>
</organism>
<gene>
    <name evidence="1" type="ORF">H257_09917</name>
</gene>
<reference evidence="1" key="1">
    <citation type="submission" date="2013-12" db="EMBL/GenBank/DDBJ databases">
        <title>The Genome Sequence of Aphanomyces astaci APO3.</title>
        <authorList>
            <consortium name="The Broad Institute Genomics Platform"/>
            <person name="Russ C."/>
            <person name="Tyler B."/>
            <person name="van West P."/>
            <person name="Dieguez-Uribeondo J."/>
            <person name="Young S.K."/>
            <person name="Zeng Q."/>
            <person name="Gargeya S."/>
            <person name="Fitzgerald M."/>
            <person name="Abouelleil A."/>
            <person name="Alvarado L."/>
            <person name="Chapman S.B."/>
            <person name="Gainer-Dewar J."/>
            <person name="Goldberg J."/>
            <person name="Griggs A."/>
            <person name="Gujja S."/>
            <person name="Hansen M."/>
            <person name="Howarth C."/>
            <person name="Imamovic A."/>
            <person name="Ireland A."/>
            <person name="Larimer J."/>
            <person name="McCowan C."/>
            <person name="Murphy C."/>
            <person name="Pearson M."/>
            <person name="Poon T.W."/>
            <person name="Priest M."/>
            <person name="Roberts A."/>
            <person name="Saif S."/>
            <person name="Shea T."/>
            <person name="Sykes S."/>
            <person name="Wortman J."/>
            <person name="Nusbaum C."/>
            <person name="Birren B."/>
        </authorList>
    </citation>
    <scope>NUCLEOTIDE SEQUENCE [LARGE SCALE GENOMIC DNA]</scope>
    <source>
        <strain evidence="1">APO3</strain>
    </source>
</reference>
<proteinExistence type="predicted"/>
<dbReference type="AlphaFoldDB" id="W4GA60"/>
<evidence type="ECO:0000313" key="1">
    <source>
        <dbReference type="EMBL" id="ETV75959.1"/>
    </source>
</evidence>
<accession>W4GA60</accession>
<dbReference type="GeneID" id="20811913"/>
<dbReference type="RefSeq" id="XP_009834601.1">
    <property type="nucleotide sequence ID" value="XM_009836299.1"/>
</dbReference>
<name>W4GA60_APHAT</name>
<dbReference type="VEuPathDB" id="FungiDB:H257_09917"/>